<evidence type="ECO:0000259" key="3">
    <source>
        <dbReference type="PROSITE" id="PS01180"/>
    </source>
</evidence>
<dbReference type="GO" id="GO:0005886">
    <property type="term" value="C:plasma membrane"/>
    <property type="evidence" value="ECO:0007669"/>
    <property type="project" value="TreeGrafter"/>
</dbReference>
<organism evidence="4 5">
    <name type="scientific">Allacma fusca</name>
    <dbReference type="NCBI Taxonomy" id="39272"/>
    <lineage>
        <taxon>Eukaryota</taxon>
        <taxon>Metazoa</taxon>
        <taxon>Ecdysozoa</taxon>
        <taxon>Arthropoda</taxon>
        <taxon>Hexapoda</taxon>
        <taxon>Collembola</taxon>
        <taxon>Symphypleona</taxon>
        <taxon>Sminthuridae</taxon>
        <taxon>Allacma</taxon>
    </lineage>
</organism>
<evidence type="ECO:0000313" key="5">
    <source>
        <dbReference type="Proteomes" id="UP000708208"/>
    </source>
</evidence>
<dbReference type="CDD" id="cd00041">
    <property type="entry name" value="CUB"/>
    <property type="match status" value="1"/>
</dbReference>
<sequence>CSLQSPNYPGLYPRNVTCYYAIRHHNSPELMNYYPVINLETLKLNIQSKQPNNLTYFNNKDFKSNCEDTLTVYDGYTIRDPVLVSVCGSGILDNVTSSSNELLVEFHSSGVNLFTEEQQSLHSIQVLTLFFPIALSKRNISI</sequence>
<dbReference type="PANTHER" id="PTHR47537:SF3">
    <property type="entry name" value="CUB DOMAIN-CONTAINING PROTEIN"/>
    <property type="match status" value="1"/>
</dbReference>
<reference evidence="4" key="1">
    <citation type="submission" date="2021-06" db="EMBL/GenBank/DDBJ databases">
        <authorList>
            <person name="Hodson N. C."/>
            <person name="Mongue J. A."/>
            <person name="Jaron S. K."/>
        </authorList>
    </citation>
    <scope>NUCLEOTIDE SEQUENCE</scope>
</reference>
<dbReference type="InterPro" id="IPR053207">
    <property type="entry name" value="Non-NMDA_GluR_Accessory"/>
</dbReference>
<gene>
    <name evidence="4" type="ORF">AFUS01_LOCUS3996</name>
</gene>
<dbReference type="PROSITE" id="PS01180">
    <property type="entry name" value="CUB"/>
    <property type="match status" value="1"/>
</dbReference>
<evidence type="ECO:0000256" key="1">
    <source>
        <dbReference type="ARBA" id="ARBA00023157"/>
    </source>
</evidence>
<dbReference type="AlphaFoldDB" id="A0A8J2J905"/>
<keyword evidence="5" id="KW-1185">Reference proteome</keyword>
<dbReference type="OrthoDB" id="10037824at2759"/>
<feature type="domain" description="CUB" evidence="3">
    <location>
        <begin position="1"/>
        <end position="109"/>
    </location>
</feature>
<comment type="caution">
    <text evidence="4">The sequence shown here is derived from an EMBL/GenBank/DDBJ whole genome shotgun (WGS) entry which is preliminary data.</text>
</comment>
<protein>
    <recommendedName>
        <fullName evidence="3">CUB domain-containing protein</fullName>
    </recommendedName>
</protein>
<evidence type="ECO:0000313" key="4">
    <source>
        <dbReference type="EMBL" id="CAG7697321.1"/>
    </source>
</evidence>
<proteinExistence type="predicted"/>
<dbReference type="Pfam" id="PF00431">
    <property type="entry name" value="CUB"/>
    <property type="match status" value="1"/>
</dbReference>
<dbReference type="InterPro" id="IPR000859">
    <property type="entry name" value="CUB_dom"/>
</dbReference>
<dbReference type="EMBL" id="CAJVCH010024660">
    <property type="protein sequence ID" value="CAG7697321.1"/>
    <property type="molecule type" value="Genomic_DNA"/>
</dbReference>
<evidence type="ECO:0000256" key="2">
    <source>
        <dbReference type="PROSITE-ProRule" id="PRU00059"/>
    </source>
</evidence>
<dbReference type="SMART" id="SM00042">
    <property type="entry name" value="CUB"/>
    <property type="match status" value="1"/>
</dbReference>
<name>A0A8J2J905_9HEXA</name>
<keyword evidence="1" id="KW-1015">Disulfide bond</keyword>
<accession>A0A8J2J905</accession>
<feature type="non-terminal residue" evidence="4">
    <location>
        <position position="1"/>
    </location>
</feature>
<comment type="caution">
    <text evidence="2">Lacks conserved residue(s) required for the propagation of feature annotation.</text>
</comment>
<dbReference type="Proteomes" id="UP000708208">
    <property type="component" value="Unassembled WGS sequence"/>
</dbReference>
<dbReference type="PANTHER" id="PTHR47537">
    <property type="entry name" value="CUBILIN"/>
    <property type="match status" value="1"/>
</dbReference>